<dbReference type="EMBL" id="UINC01047233">
    <property type="protein sequence ID" value="SVB56244.1"/>
    <property type="molecule type" value="Genomic_DNA"/>
</dbReference>
<evidence type="ECO:0000313" key="1">
    <source>
        <dbReference type="EMBL" id="SVB56244.1"/>
    </source>
</evidence>
<dbReference type="Gene3D" id="3.40.50.12580">
    <property type="match status" value="1"/>
</dbReference>
<dbReference type="PIRSF" id="PIRSF028458">
    <property type="entry name" value="UCP028458_glyceroPtfrase"/>
    <property type="match status" value="1"/>
</dbReference>
<dbReference type="AlphaFoldDB" id="A0A382F1J1"/>
<dbReference type="SUPFAM" id="SSF53756">
    <property type="entry name" value="UDP-Glycosyltransferase/glycogen phosphorylase"/>
    <property type="match status" value="1"/>
</dbReference>
<dbReference type="InterPro" id="IPR016886">
    <property type="entry name" value="UCP028458_glyceroPtfrase"/>
</dbReference>
<proteinExistence type="predicted"/>
<dbReference type="InterPro" id="IPR007554">
    <property type="entry name" value="Glycerophosphate_synth"/>
</dbReference>
<dbReference type="GO" id="GO:0016020">
    <property type="term" value="C:membrane"/>
    <property type="evidence" value="ECO:0007669"/>
    <property type="project" value="InterPro"/>
</dbReference>
<feature type="non-terminal residue" evidence="1">
    <location>
        <position position="338"/>
    </location>
</feature>
<reference evidence="1" key="1">
    <citation type="submission" date="2018-05" db="EMBL/GenBank/DDBJ databases">
        <authorList>
            <person name="Lanie J.A."/>
            <person name="Ng W.-L."/>
            <person name="Kazmierczak K.M."/>
            <person name="Andrzejewski T.M."/>
            <person name="Davidsen T.M."/>
            <person name="Wayne K.J."/>
            <person name="Tettelin H."/>
            <person name="Glass J.I."/>
            <person name="Rusch D."/>
            <person name="Podicherti R."/>
            <person name="Tsui H.-C.T."/>
            <person name="Winkler M.E."/>
        </authorList>
    </citation>
    <scope>NUCLEOTIDE SEQUENCE</scope>
</reference>
<evidence type="ECO:0008006" key="2">
    <source>
        <dbReference type="Google" id="ProtNLM"/>
    </source>
</evidence>
<protein>
    <recommendedName>
        <fullName evidence="2">CDP-glycerol--glycerophosphate glycerophosphotransferase</fullName>
    </recommendedName>
</protein>
<dbReference type="InterPro" id="IPR043148">
    <property type="entry name" value="TagF_C"/>
</dbReference>
<organism evidence="1">
    <name type="scientific">marine metagenome</name>
    <dbReference type="NCBI Taxonomy" id="408172"/>
    <lineage>
        <taxon>unclassified sequences</taxon>
        <taxon>metagenomes</taxon>
        <taxon>ecological metagenomes</taxon>
    </lineage>
</organism>
<dbReference type="Pfam" id="PF04464">
    <property type="entry name" value="Glyphos_transf"/>
    <property type="match status" value="1"/>
</dbReference>
<accession>A0A382F1J1</accession>
<name>A0A382F1J1_9ZZZZ</name>
<dbReference type="GO" id="GO:0047355">
    <property type="term" value="F:CDP-glycerol glycerophosphotransferase activity"/>
    <property type="evidence" value="ECO:0007669"/>
    <property type="project" value="InterPro"/>
</dbReference>
<gene>
    <name evidence="1" type="ORF">METZ01_LOCUS209098</name>
</gene>
<sequence>MKGKQKNYLFYIEHDYSYEILRPLQKEIQKQGDRVCWFLVGKQINNHLSEAERELKTVEEVIEYNPQACFVPGNTIPNFIPGLKVQVFHSLEWKKKTTFRIRNCFDLYCTHGPSTTNTFNVLKQKHQHFDVIETGWPKTDALFEAIPLNFPEARGPIILYAPTFSPKLTSAAELYDSIKKLSKQQSWFWIIKFHPKMDPKLVDQYREIEGKNLKIIETDSIAPLLKSAELMVSDTSSVIGEFALLQKPTITLNNAMPDDYIINISNHTELESAINTVLTGTTAIYEEVAAYAKQLHPYYDGQSSRRVLQAVNNISEKSLNYLKPKPRNIFRHIKMRMK</sequence>